<dbReference type="Gene3D" id="3.40.1190.10">
    <property type="entry name" value="Mur-like, catalytic domain"/>
    <property type="match status" value="1"/>
</dbReference>
<keyword evidence="1 10" id="KW-0963">Cytoplasm</keyword>
<comment type="similarity">
    <text evidence="10">Belongs to the MurCDEF family. MurF subfamily.</text>
</comment>
<accession>A0A1Y6JXJ8</accession>
<dbReference type="Gene3D" id="3.40.1390.10">
    <property type="entry name" value="MurE/MurF, N-terminal domain"/>
    <property type="match status" value="1"/>
</dbReference>
<dbReference type="SUPFAM" id="SSF63418">
    <property type="entry name" value="MurE/MurF N-terminal domain"/>
    <property type="match status" value="1"/>
</dbReference>
<evidence type="ECO:0000256" key="10">
    <source>
        <dbReference type="HAMAP-Rule" id="MF_02019"/>
    </source>
</evidence>
<dbReference type="HAMAP" id="MF_02019">
    <property type="entry name" value="MurF"/>
    <property type="match status" value="1"/>
</dbReference>
<dbReference type="PANTHER" id="PTHR43024">
    <property type="entry name" value="UDP-N-ACETYLMURAMOYL-TRIPEPTIDE--D-ALANYL-D-ALANINE LIGASE"/>
    <property type="match status" value="1"/>
</dbReference>
<evidence type="ECO:0000313" key="16">
    <source>
        <dbReference type="Proteomes" id="UP000195412"/>
    </source>
</evidence>
<comment type="function">
    <text evidence="10 11">Involved in cell wall formation. Catalyzes the final step in the synthesis of UDP-N-acetylmuramoyl-pentapeptide, the precursor of murein.</text>
</comment>
<evidence type="ECO:0000256" key="7">
    <source>
        <dbReference type="ARBA" id="ARBA00022984"/>
    </source>
</evidence>
<comment type="subcellular location">
    <subcellularLocation>
        <location evidence="10 11">Cytoplasm</location>
    </subcellularLocation>
</comment>
<dbReference type="GO" id="GO:0005524">
    <property type="term" value="F:ATP binding"/>
    <property type="evidence" value="ECO:0007669"/>
    <property type="project" value="UniProtKB-UniRule"/>
</dbReference>
<dbReference type="GO" id="GO:0008766">
    <property type="term" value="F:UDP-N-acetylmuramoylalanyl-D-glutamyl-2,6-diaminopimelate-D-alanyl-D-alanine ligase activity"/>
    <property type="evidence" value="ECO:0007669"/>
    <property type="project" value="RHEA"/>
</dbReference>
<dbReference type="EMBL" id="LT854705">
    <property type="protein sequence ID" value="SMS13583.1"/>
    <property type="molecule type" value="Genomic_DNA"/>
</dbReference>
<evidence type="ECO:0000256" key="5">
    <source>
        <dbReference type="ARBA" id="ARBA00022840"/>
    </source>
</evidence>
<keyword evidence="2 10" id="KW-0436">Ligase</keyword>
<feature type="binding site" evidence="10">
    <location>
        <begin position="126"/>
        <end position="132"/>
    </location>
    <ligand>
        <name>ATP</name>
        <dbReference type="ChEBI" id="CHEBI:30616"/>
    </ligand>
</feature>
<evidence type="ECO:0000256" key="6">
    <source>
        <dbReference type="ARBA" id="ARBA00022960"/>
    </source>
</evidence>
<dbReference type="SUPFAM" id="SSF53244">
    <property type="entry name" value="MurD-like peptide ligases, peptide-binding domain"/>
    <property type="match status" value="1"/>
</dbReference>
<comment type="catalytic activity">
    <reaction evidence="10">
        <text>UDP-N-acetyl-alpha-D-muramoyl-L-alanyl-gamma-D-glutamyl-L-lysine + D-alanyl-D-alanine + ATP = UDP-N-acetyl-alpha-D-muramoyl-L-alanyl-gamma-D-glutamyl-L-lysyl-D-alanyl-D-alanine + ADP + phosphate + H(+)</text>
        <dbReference type="Rhea" id="RHEA:16085"/>
        <dbReference type="ChEBI" id="CHEBI:15378"/>
        <dbReference type="ChEBI" id="CHEBI:30616"/>
        <dbReference type="ChEBI" id="CHEBI:43474"/>
        <dbReference type="ChEBI" id="CHEBI:57822"/>
        <dbReference type="ChEBI" id="CHEBI:70758"/>
        <dbReference type="ChEBI" id="CHEBI:83903"/>
        <dbReference type="ChEBI" id="CHEBI:456216"/>
        <dbReference type="EC" id="6.3.2.10"/>
    </reaction>
</comment>
<dbReference type="GO" id="GO:0051301">
    <property type="term" value="P:cell division"/>
    <property type="evidence" value="ECO:0007669"/>
    <property type="project" value="UniProtKB-KW"/>
</dbReference>
<evidence type="ECO:0000259" key="13">
    <source>
        <dbReference type="Pfam" id="PF02875"/>
    </source>
</evidence>
<keyword evidence="7 10" id="KW-0573">Peptidoglycan synthesis</keyword>
<dbReference type="GO" id="GO:0009252">
    <property type="term" value="P:peptidoglycan biosynthetic process"/>
    <property type="evidence" value="ECO:0007669"/>
    <property type="project" value="UniProtKB-UniRule"/>
</dbReference>
<proteinExistence type="inferred from homology"/>
<evidence type="ECO:0000256" key="4">
    <source>
        <dbReference type="ARBA" id="ARBA00022741"/>
    </source>
</evidence>
<keyword evidence="4 10" id="KW-0547">Nucleotide-binding</keyword>
<evidence type="ECO:0000256" key="1">
    <source>
        <dbReference type="ARBA" id="ARBA00022490"/>
    </source>
</evidence>
<evidence type="ECO:0000313" key="15">
    <source>
        <dbReference type="EMBL" id="SMS13583.1"/>
    </source>
</evidence>
<dbReference type="InterPro" id="IPR000713">
    <property type="entry name" value="Mur_ligase_N"/>
</dbReference>
<dbReference type="GO" id="GO:0005737">
    <property type="term" value="C:cytoplasm"/>
    <property type="evidence" value="ECO:0007669"/>
    <property type="project" value="UniProtKB-SubCell"/>
</dbReference>
<dbReference type="AlphaFoldDB" id="A0A1Y6JXJ8"/>
<dbReference type="InterPro" id="IPR036565">
    <property type="entry name" value="Mur-like_cat_sf"/>
</dbReference>
<feature type="domain" description="Mur ligase N-terminal catalytic" evidence="12">
    <location>
        <begin position="41"/>
        <end position="112"/>
    </location>
</feature>
<keyword evidence="9 10" id="KW-0961">Cell wall biogenesis/degradation</keyword>
<dbReference type="PANTHER" id="PTHR43024:SF1">
    <property type="entry name" value="UDP-N-ACETYLMURAMOYL-TRIPEPTIDE--D-ALANYL-D-ALANINE LIGASE"/>
    <property type="match status" value="1"/>
</dbReference>
<sequence length="485" mass="52687">MTGGGSATRKWELDKMKMQLAEIAHAVGAINDYEQWASVNVTSVAFDSRHLQPGGLFIPLTGEQDGHQFIQSAIDHGAAATLWAQDLAKAPADFPVIQVENSLTALQTLARYYLTKINPRVVAITGSNGKTTTKDMIAALLSTQFNVTKTYANFNNEIGVPMTVLSMEPNTEMLVVEMGMDRPGQLDFLSKLVTPDVAVITMIGEAHIEFFGTRDKIADAKFEITHGLSDDGFFVYDGDEPLLCQRVADLDQQQVTFGRNETDDLYATEVTDTPTSTSFTTNKWPEVRFTVPMIGDYNVNNALAALAVADLYRIRPENAQTALQTVPLTKNRAEWLTGAQGESLLSDVYNSNPTAVREVLHAFGQTPVKGRRLVVLGDMLELGDQSAELHAGLASALDPTKFAHVYLVGPQMKALQAALAAEAPELPVTHFDSADLAGVTTALQETVTADDQILLKGSHGIHLENVLAQLLPTEKNENSLNVSNF</sequence>
<dbReference type="Pfam" id="PF01225">
    <property type="entry name" value="Mur_ligase"/>
    <property type="match status" value="1"/>
</dbReference>
<feature type="domain" description="Mur ligase C-terminal" evidence="13">
    <location>
        <begin position="332"/>
        <end position="458"/>
    </location>
</feature>
<dbReference type="InterPro" id="IPR035911">
    <property type="entry name" value="MurE/MurF_N"/>
</dbReference>
<keyword evidence="3 10" id="KW-0132">Cell division</keyword>
<evidence type="ECO:0000256" key="11">
    <source>
        <dbReference type="RuleBase" id="RU004136"/>
    </source>
</evidence>
<dbReference type="GO" id="GO:0071555">
    <property type="term" value="P:cell wall organization"/>
    <property type="evidence" value="ECO:0007669"/>
    <property type="project" value="UniProtKB-KW"/>
</dbReference>
<dbReference type="InterPro" id="IPR013221">
    <property type="entry name" value="Mur_ligase_cen"/>
</dbReference>
<keyword evidence="6 10" id="KW-0133">Cell shape</keyword>
<dbReference type="GO" id="GO:0008360">
    <property type="term" value="P:regulation of cell shape"/>
    <property type="evidence" value="ECO:0007669"/>
    <property type="project" value="UniProtKB-KW"/>
</dbReference>
<dbReference type="InterPro" id="IPR051046">
    <property type="entry name" value="MurCDEF_CellWall_CoF430Synth"/>
</dbReference>
<dbReference type="EC" id="6.3.2.10" evidence="10 11"/>
<dbReference type="Pfam" id="PF08245">
    <property type="entry name" value="Mur_ligase_M"/>
    <property type="match status" value="1"/>
</dbReference>
<dbReference type="Proteomes" id="UP000195412">
    <property type="component" value="Chromosome I"/>
</dbReference>
<evidence type="ECO:0000259" key="14">
    <source>
        <dbReference type="Pfam" id="PF08245"/>
    </source>
</evidence>
<evidence type="ECO:0000259" key="12">
    <source>
        <dbReference type="Pfam" id="PF01225"/>
    </source>
</evidence>
<dbReference type="InterPro" id="IPR036615">
    <property type="entry name" value="Mur_ligase_C_dom_sf"/>
</dbReference>
<dbReference type="GO" id="GO:0047480">
    <property type="term" value="F:UDP-N-acetylmuramoyl-tripeptide-D-alanyl-D-alanine ligase activity"/>
    <property type="evidence" value="ECO:0007669"/>
    <property type="project" value="UniProtKB-UniRule"/>
</dbReference>
<evidence type="ECO:0000256" key="3">
    <source>
        <dbReference type="ARBA" id="ARBA00022618"/>
    </source>
</evidence>
<organism evidence="15 16">
    <name type="scientific">Levilactobacillus zymae</name>
    <dbReference type="NCBI Taxonomy" id="267363"/>
    <lineage>
        <taxon>Bacteria</taxon>
        <taxon>Bacillati</taxon>
        <taxon>Bacillota</taxon>
        <taxon>Bacilli</taxon>
        <taxon>Lactobacillales</taxon>
        <taxon>Lactobacillaceae</taxon>
        <taxon>Levilactobacillus</taxon>
    </lineage>
</organism>
<reference evidence="16" key="1">
    <citation type="submission" date="2017-05" db="EMBL/GenBank/DDBJ databases">
        <authorList>
            <person name="Papadimitriou K."/>
        </authorList>
    </citation>
    <scope>NUCLEOTIDE SEQUENCE [LARGE SCALE GENOMIC DNA]</scope>
    <source>
        <strain evidence="16">ACA-DC 3411</strain>
    </source>
</reference>
<dbReference type="InterPro" id="IPR004101">
    <property type="entry name" value="Mur_ligase_C"/>
</dbReference>
<dbReference type="Gene3D" id="3.90.190.20">
    <property type="entry name" value="Mur ligase, C-terminal domain"/>
    <property type="match status" value="1"/>
</dbReference>
<dbReference type="Pfam" id="PF02875">
    <property type="entry name" value="Mur_ligase_C"/>
    <property type="match status" value="1"/>
</dbReference>
<dbReference type="UniPathway" id="UPA00219"/>
<protein>
    <recommendedName>
        <fullName evidence="10 11">UDP-N-acetylmuramoyl-tripeptide--D-alanyl-D-alanine ligase</fullName>
        <ecNumber evidence="10 11">6.3.2.10</ecNumber>
    </recommendedName>
    <alternativeName>
        <fullName evidence="10">D-alanyl-D-alanine-adding enzyme</fullName>
    </alternativeName>
</protein>
<dbReference type="InterPro" id="IPR005863">
    <property type="entry name" value="UDP-N-AcMur_synth"/>
</dbReference>
<evidence type="ECO:0000256" key="8">
    <source>
        <dbReference type="ARBA" id="ARBA00023306"/>
    </source>
</evidence>
<keyword evidence="8 10" id="KW-0131">Cell cycle</keyword>
<dbReference type="SUPFAM" id="SSF53623">
    <property type="entry name" value="MurD-like peptide ligases, catalytic domain"/>
    <property type="match status" value="1"/>
</dbReference>
<gene>
    <name evidence="10" type="primary">murF</name>
    <name evidence="15" type="ORF">LZ3411_0533</name>
</gene>
<evidence type="ECO:0000256" key="2">
    <source>
        <dbReference type="ARBA" id="ARBA00022598"/>
    </source>
</evidence>
<dbReference type="KEGG" id="lzy:LZ3411_0533"/>
<comment type="catalytic activity">
    <reaction evidence="11">
        <text>D-alanyl-D-alanine + UDP-N-acetyl-alpha-D-muramoyl-L-alanyl-gamma-D-glutamyl-meso-2,6-diaminopimelate + ATP = UDP-N-acetyl-alpha-D-muramoyl-L-alanyl-gamma-D-glutamyl-meso-2,6-diaminopimeloyl-D-alanyl-D-alanine + ADP + phosphate + H(+)</text>
        <dbReference type="Rhea" id="RHEA:28374"/>
        <dbReference type="ChEBI" id="CHEBI:15378"/>
        <dbReference type="ChEBI" id="CHEBI:30616"/>
        <dbReference type="ChEBI" id="CHEBI:43474"/>
        <dbReference type="ChEBI" id="CHEBI:57822"/>
        <dbReference type="ChEBI" id="CHEBI:61386"/>
        <dbReference type="ChEBI" id="CHEBI:83905"/>
        <dbReference type="ChEBI" id="CHEBI:456216"/>
        <dbReference type="EC" id="6.3.2.10"/>
    </reaction>
</comment>
<keyword evidence="5 10" id="KW-0067">ATP-binding</keyword>
<dbReference type="NCBIfam" id="TIGR01143">
    <property type="entry name" value="murF"/>
    <property type="match status" value="1"/>
</dbReference>
<evidence type="ECO:0000256" key="9">
    <source>
        <dbReference type="ARBA" id="ARBA00023316"/>
    </source>
</evidence>
<name>A0A1Y6JXJ8_9LACO</name>
<comment type="pathway">
    <text evidence="10 11">Cell wall biogenesis; peptidoglycan biosynthesis.</text>
</comment>
<feature type="domain" description="Mur ligase central" evidence="14">
    <location>
        <begin position="124"/>
        <end position="309"/>
    </location>
</feature>